<reference evidence="2" key="2">
    <citation type="submission" date="2014-06" db="EMBL/GenBank/DDBJ databases">
        <authorList>
            <person name="Aslett M."/>
            <person name="De Silva Nishadi"/>
        </authorList>
    </citation>
    <scope>NUCLEOTIDE SEQUENCE</scope>
    <source>
        <strain evidence="2">Bond</strain>
    </source>
</reference>
<dbReference type="VEuPathDB" id="PiroplasmaDB:BBBOND_0002560"/>
<feature type="compositionally biased region" description="Pro residues" evidence="1">
    <location>
        <begin position="219"/>
        <end position="236"/>
    </location>
</feature>
<accession>A0A061BQ61</accession>
<sequence>MDSNHIFYALYILSYISNTDHLPASSPHPPSPLNLRTYQSLKQHSPTATLPLPLPVPSTCKRINHTSNALTNCNTYHCRSQSPQPANISITQATHSPTTTLPLPLPVPSTCEHVNHLATHSPTATRTTPPPGPLNLRTYQSPKQHSPTATRTLPLPVPSTCELINHSSNALTNCNTYHCRSQSPQPANMSITHQRTHRLQHVPLPLPFPSSTRTLTPVSPQPRPPTPTLPGIPQLP</sequence>
<dbReference type="AlphaFoldDB" id="A0A061BQ61"/>
<name>A0A061BQ61_BABBI</name>
<proteinExistence type="predicted"/>
<dbReference type="GeneID" id="24561825"/>
<reference evidence="2" key="1">
    <citation type="journal article" date="2014" name="Nucleic Acids Res.">
        <title>The evolutionary dynamics of variant antigen genes in Babesia reveal a history of genomic innovation underlying host-parasite interaction.</title>
        <authorList>
            <person name="Jackson A.P."/>
            <person name="Otto T.D."/>
            <person name="Darby A."/>
            <person name="Ramaprasad A."/>
            <person name="Xia D."/>
            <person name="Echaide I.E."/>
            <person name="Farber M."/>
            <person name="Gahlot S."/>
            <person name="Gamble J."/>
            <person name="Gupta D."/>
            <person name="Gupta Y."/>
            <person name="Jackson L."/>
            <person name="Malandrin L."/>
            <person name="Malas T.B."/>
            <person name="Moussa E."/>
            <person name="Nair M."/>
            <person name="Reid AJ."/>
            <person name="Sanders M."/>
            <person name="Sharma J."/>
            <person name="Tracey A."/>
            <person name="Quail M.A."/>
            <person name="Weir W."/>
            <person name="Wastling J.M."/>
            <person name="Hall N."/>
            <person name="Willadsen P."/>
            <person name="Lingelbach K."/>
            <person name="Shiels B."/>
            <person name="Tait A."/>
            <person name="Berriman M."/>
            <person name="Allred D.R."/>
            <person name="Pain A."/>
        </authorList>
    </citation>
    <scope>NUCLEOTIDE SEQUENCE</scope>
    <source>
        <strain evidence="2">Bond</strain>
    </source>
</reference>
<protein>
    <submittedName>
        <fullName evidence="2">Uncharacterized protein</fullName>
    </submittedName>
</protein>
<dbReference type="RefSeq" id="XP_012770549.1">
    <property type="nucleotide sequence ID" value="XM_012915095.1"/>
</dbReference>
<organism evidence="2">
    <name type="scientific">Babesia bigemina</name>
    <dbReference type="NCBI Taxonomy" id="5866"/>
    <lineage>
        <taxon>Eukaryota</taxon>
        <taxon>Sar</taxon>
        <taxon>Alveolata</taxon>
        <taxon>Apicomplexa</taxon>
        <taxon>Aconoidasida</taxon>
        <taxon>Piroplasmida</taxon>
        <taxon>Babesiidae</taxon>
        <taxon>Babesia</taxon>
    </lineage>
</organism>
<gene>
    <name evidence="2" type="ORF">BBBOND_0002560</name>
</gene>
<dbReference type="EMBL" id="LK055043">
    <property type="protein sequence ID" value="CDR71602.1"/>
    <property type="molecule type" value="Genomic_DNA"/>
</dbReference>
<feature type="region of interest" description="Disordered" evidence="1">
    <location>
        <begin position="202"/>
        <end position="236"/>
    </location>
</feature>
<feature type="region of interest" description="Disordered" evidence="1">
    <location>
        <begin position="119"/>
        <end position="154"/>
    </location>
</feature>
<evidence type="ECO:0000256" key="1">
    <source>
        <dbReference type="SAM" id="MobiDB-lite"/>
    </source>
</evidence>
<evidence type="ECO:0000313" key="2">
    <source>
        <dbReference type="EMBL" id="CDR71602.1"/>
    </source>
</evidence>
<dbReference type="KEGG" id="bbig:BBBOND_0002560"/>
<feature type="compositionally biased region" description="Polar residues" evidence="1">
    <location>
        <begin position="137"/>
        <end position="151"/>
    </location>
</feature>